<sequence length="107" mass="12122">MSVGLEFTSIVDREGAACYMLHRGTVSDSRMFERLRQEISKNTDHQVVVVDARTTDGERIRDFYDIMPEQLPVVLIIRDDDSVAQLWSGSEIPGADMIAYQLKQISS</sequence>
<gene>
    <name evidence="1" type="ORF">EOT04_03370</name>
</gene>
<comment type="caution">
    <text evidence="1">The sequence shown here is derived from an EMBL/GenBank/DDBJ whole genome shotgun (WGS) entry which is preliminary data.</text>
</comment>
<accession>A0A4Q0AG29</accession>
<proteinExistence type="predicted"/>
<evidence type="ECO:0000313" key="2">
    <source>
        <dbReference type="Proteomes" id="UP000289269"/>
    </source>
</evidence>
<protein>
    <submittedName>
        <fullName evidence="1">Uncharacterized protein</fullName>
    </submittedName>
</protein>
<keyword evidence="2" id="KW-1185">Reference proteome</keyword>
<dbReference type="EMBL" id="SCKW01000052">
    <property type="protein sequence ID" value="RWZ78004.1"/>
    <property type="molecule type" value="Genomic_DNA"/>
</dbReference>
<reference evidence="1" key="1">
    <citation type="submission" date="2019-01" db="EMBL/GenBank/DDBJ databases">
        <title>Genomic signatures and co-occurrence patterns of the ultra-small Saccharimodia (Patescibacteria phylum) suggest a symbiotic lifestyle.</title>
        <authorList>
            <person name="Lemos L."/>
            <person name="Medeiros J."/>
            <person name="Andreote F."/>
            <person name="Fernandes G."/>
            <person name="Varani A."/>
            <person name="Oliveira G."/>
            <person name="Pylro V."/>
        </authorList>
    </citation>
    <scope>NUCLEOTIDE SEQUENCE [LARGE SCALE GENOMIC DNA]</scope>
    <source>
        <strain evidence="1">AMD01</strain>
    </source>
</reference>
<dbReference type="Proteomes" id="UP000289269">
    <property type="component" value="Unassembled WGS sequence"/>
</dbReference>
<organism evidence="1 2">
    <name type="scientific">Candidatus Chaera renei</name>
    <dbReference type="NCBI Taxonomy" id="2506947"/>
    <lineage>
        <taxon>Bacteria</taxon>
        <taxon>Candidatus Saccharimonadota</taxon>
        <taxon>Candidatus Saccharimonadia</taxon>
        <taxon>Candidatus Saccharimonadales</taxon>
        <taxon>Candidatus Saccharimonadaceae</taxon>
        <taxon>Candidatus Chaera</taxon>
    </lineage>
</organism>
<dbReference type="AlphaFoldDB" id="A0A4Q0AG29"/>
<evidence type="ECO:0000313" key="1">
    <source>
        <dbReference type="EMBL" id="RWZ78004.1"/>
    </source>
</evidence>
<name>A0A4Q0AG29_9BACT</name>